<evidence type="ECO:0000259" key="8">
    <source>
        <dbReference type="PROSITE" id="PS50850"/>
    </source>
</evidence>
<reference evidence="9" key="2">
    <citation type="submission" date="2019-11" db="EMBL/GenBank/DDBJ databases">
        <title>Improved Assembly of Tolypothrix boutellei genome.</title>
        <authorList>
            <person name="Sarangi A.N."/>
            <person name="Mukherjee M."/>
            <person name="Ghosh S."/>
            <person name="Singh D."/>
            <person name="Das A."/>
            <person name="Kant S."/>
            <person name="Prusty A."/>
            <person name="Tripathy S."/>
        </authorList>
    </citation>
    <scope>NUCLEOTIDE SEQUENCE</scope>
    <source>
        <strain evidence="9">VB521301</strain>
    </source>
</reference>
<feature type="transmembrane region" description="Helical" evidence="7">
    <location>
        <begin position="254"/>
        <end position="272"/>
    </location>
</feature>
<keyword evidence="3" id="KW-1003">Cell membrane</keyword>
<protein>
    <submittedName>
        <fullName evidence="9">MFS transporter</fullName>
    </submittedName>
</protein>
<feature type="transmembrane region" description="Helical" evidence="7">
    <location>
        <begin position="307"/>
        <end position="330"/>
    </location>
</feature>
<feature type="transmembrane region" description="Helical" evidence="7">
    <location>
        <begin position="220"/>
        <end position="242"/>
    </location>
</feature>
<evidence type="ECO:0000313" key="9">
    <source>
        <dbReference type="EMBL" id="KAF3885177.1"/>
    </source>
</evidence>
<keyword evidence="6 7" id="KW-0472">Membrane</keyword>
<feature type="transmembrane region" description="Helical" evidence="7">
    <location>
        <begin position="139"/>
        <end position="164"/>
    </location>
</feature>
<comment type="subcellular location">
    <subcellularLocation>
        <location evidence="1">Cell membrane</location>
        <topology evidence="1">Multi-pass membrane protein</topology>
    </subcellularLocation>
</comment>
<dbReference type="GO" id="GO:0022857">
    <property type="term" value="F:transmembrane transporter activity"/>
    <property type="evidence" value="ECO:0007669"/>
    <property type="project" value="InterPro"/>
</dbReference>
<dbReference type="Pfam" id="PF05977">
    <property type="entry name" value="MFS_3"/>
    <property type="match status" value="1"/>
</dbReference>
<feature type="transmembrane region" description="Helical" evidence="7">
    <location>
        <begin position="101"/>
        <end position="119"/>
    </location>
</feature>
<dbReference type="OrthoDB" id="9775268at2"/>
<comment type="caution">
    <text evidence="9">The sequence shown here is derived from an EMBL/GenBank/DDBJ whole genome shotgun (WGS) entry which is preliminary data.</text>
</comment>
<sequence>MLNTFRFRNFSLYYVGQAISLIGTSMTQVATAWLVYHLTNSAWLLGLVGFATQIPTFVLIPLGGIVADRWNRHRILTVAQILGMFKSLSLTWLAVTGTIHIWHIILLSLAQGIVNAVEIPTRQAFLPETVGRENLGNAIALYSSLVSIATMVGPGVAGLLNAAFGSGICFAIDSISYIAVVVALLAMRLAPRKAVVSVRKPLEEFRTSFIYAFRFLPIRWIAIGAALVCFVWGFFLALGPIFAAEVLQGGPNTFGFLMTASSVGTLIGGVYLSRRPHMFGFEKVLVFGPVLMGVSLIVFALSHVLWLSLIALLGAGVGFILQIISGRTVLQLLVTDEMRGQITGLYVMASTGAVPIGNLVAGFLASYIGAANTVIFGASACIVGSLLFMQQLSVFRDLVHQNLSANESYIKEKPPGKKLL</sequence>
<accession>A0A8S9SZI0</accession>
<dbReference type="PANTHER" id="PTHR23513">
    <property type="entry name" value="INTEGRAL MEMBRANE EFFLUX PROTEIN-RELATED"/>
    <property type="match status" value="1"/>
</dbReference>
<dbReference type="InterPro" id="IPR036259">
    <property type="entry name" value="MFS_trans_sf"/>
</dbReference>
<feature type="transmembrane region" description="Helical" evidence="7">
    <location>
        <begin position="170"/>
        <end position="190"/>
    </location>
</feature>
<dbReference type="AlphaFoldDB" id="A0A8S9SZI0"/>
<dbReference type="PROSITE" id="PS50850">
    <property type="entry name" value="MFS"/>
    <property type="match status" value="1"/>
</dbReference>
<evidence type="ECO:0000256" key="4">
    <source>
        <dbReference type="ARBA" id="ARBA00022692"/>
    </source>
</evidence>
<feature type="transmembrane region" description="Helical" evidence="7">
    <location>
        <begin position="284"/>
        <end position="301"/>
    </location>
</feature>
<dbReference type="RefSeq" id="WP_050046348.1">
    <property type="nucleotide sequence ID" value="NZ_JHEG04000001.1"/>
</dbReference>
<feature type="transmembrane region" description="Helical" evidence="7">
    <location>
        <begin position="342"/>
        <end position="361"/>
    </location>
</feature>
<evidence type="ECO:0000256" key="7">
    <source>
        <dbReference type="SAM" id="Phobius"/>
    </source>
</evidence>
<feature type="transmembrane region" description="Helical" evidence="7">
    <location>
        <begin position="75"/>
        <end position="95"/>
    </location>
</feature>
<dbReference type="EMBL" id="JHEG04000001">
    <property type="protein sequence ID" value="KAF3885177.1"/>
    <property type="molecule type" value="Genomic_DNA"/>
</dbReference>
<keyword evidence="10" id="KW-1185">Reference proteome</keyword>
<dbReference type="PANTHER" id="PTHR23513:SF11">
    <property type="entry name" value="STAPHYLOFERRIN A TRANSPORTER"/>
    <property type="match status" value="1"/>
</dbReference>
<keyword evidence="4 7" id="KW-0812">Transmembrane</keyword>
<feature type="transmembrane region" description="Helical" evidence="7">
    <location>
        <begin position="12"/>
        <end position="36"/>
    </location>
</feature>
<evidence type="ECO:0000313" key="10">
    <source>
        <dbReference type="Proteomes" id="UP000029738"/>
    </source>
</evidence>
<dbReference type="SUPFAM" id="SSF103473">
    <property type="entry name" value="MFS general substrate transporter"/>
    <property type="match status" value="1"/>
</dbReference>
<feature type="transmembrane region" description="Helical" evidence="7">
    <location>
        <begin position="42"/>
        <end position="63"/>
    </location>
</feature>
<dbReference type="GO" id="GO:0005886">
    <property type="term" value="C:plasma membrane"/>
    <property type="evidence" value="ECO:0007669"/>
    <property type="project" value="UniProtKB-SubCell"/>
</dbReference>
<name>A0A8S9SZI0_9CYAN</name>
<evidence type="ECO:0000256" key="6">
    <source>
        <dbReference type="ARBA" id="ARBA00023136"/>
    </source>
</evidence>
<evidence type="ECO:0000256" key="1">
    <source>
        <dbReference type="ARBA" id="ARBA00004651"/>
    </source>
</evidence>
<proteinExistence type="predicted"/>
<feature type="domain" description="Major facilitator superfamily (MFS) profile" evidence="8">
    <location>
        <begin position="9"/>
        <end position="396"/>
    </location>
</feature>
<dbReference type="Proteomes" id="UP000029738">
    <property type="component" value="Unassembled WGS sequence"/>
</dbReference>
<organism evidence="9 10">
    <name type="scientific">Tolypothrix bouteillei VB521301</name>
    <dbReference type="NCBI Taxonomy" id="1479485"/>
    <lineage>
        <taxon>Bacteria</taxon>
        <taxon>Bacillati</taxon>
        <taxon>Cyanobacteriota</taxon>
        <taxon>Cyanophyceae</taxon>
        <taxon>Nostocales</taxon>
        <taxon>Tolypothrichaceae</taxon>
        <taxon>Tolypothrix</taxon>
    </lineage>
</organism>
<evidence type="ECO:0000256" key="5">
    <source>
        <dbReference type="ARBA" id="ARBA00022989"/>
    </source>
</evidence>
<dbReference type="InterPro" id="IPR010290">
    <property type="entry name" value="TM_effector"/>
</dbReference>
<feature type="transmembrane region" description="Helical" evidence="7">
    <location>
        <begin position="367"/>
        <end position="388"/>
    </location>
</feature>
<evidence type="ECO:0000256" key="3">
    <source>
        <dbReference type="ARBA" id="ARBA00022475"/>
    </source>
</evidence>
<dbReference type="CDD" id="cd06173">
    <property type="entry name" value="MFS_MefA_like"/>
    <property type="match status" value="1"/>
</dbReference>
<dbReference type="InterPro" id="IPR020846">
    <property type="entry name" value="MFS_dom"/>
</dbReference>
<gene>
    <name evidence="9" type="ORF">DA73_0400006660</name>
</gene>
<evidence type="ECO:0000256" key="2">
    <source>
        <dbReference type="ARBA" id="ARBA00022448"/>
    </source>
</evidence>
<dbReference type="Gene3D" id="1.20.1250.20">
    <property type="entry name" value="MFS general substrate transporter like domains"/>
    <property type="match status" value="1"/>
</dbReference>
<keyword evidence="5 7" id="KW-1133">Transmembrane helix</keyword>
<reference evidence="9" key="1">
    <citation type="journal article" date="2015" name="Genome Announc.">
        <title>Draft Genome Sequence of Tolypothrix boutellei Strain VB521301.</title>
        <authorList>
            <person name="Chandrababunaidu M.M."/>
            <person name="Singh D."/>
            <person name="Sen D."/>
            <person name="Bhan S."/>
            <person name="Das S."/>
            <person name="Gupta A."/>
            <person name="Adhikary S.P."/>
            <person name="Tripathy S."/>
        </authorList>
    </citation>
    <scope>NUCLEOTIDE SEQUENCE</scope>
    <source>
        <strain evidence="9">VB521301</strain>
    </source>
</reference>
<keyword evidence="2" id="KW-0813">Transport</keyword>